<dbReference type="AlphaFoldDB" id="A0A8H7RMF9"/>
<comment type="caution">
    <text evidence="1">The sequence shown here is derived from an EMBL/GenBank/DDBJ whole genome shotgun (WGS) entry which is preliminary data.</text>
</comment>
<reference evidence="1" key="1">
    <citation type="submission" date="2020-12" db="EMBL/GenBank/DDBJ databases">
        <title>Metabolic potential, ecology and presence of endohyphal bacteria is reflected in genomic diversity of Mucoromycotina.</title>
        <authorList>
            <person name="Muszewska A."/>
            <person name="Okrasinska A."/>
            <person name="Steczkiewicz K."/>
            <person name="Drgas O."/>
            <person name="Orlowska M."/>
            <person name="Perlinska-Lenart U."/>
            <person name="Aleksandrzak-Piekarczyk T."/>
            <person name="Szatraj K."/>
            <person name="Zielenkiewicz U."/>
            <person name="Pilsyk S."/>
            <person name="Malc E."/>
            <person name="Mieczkowski P."/>
            <person name="Kruszewska J.S."/>
            <person name="Biernat P."/>
            <person name="Pawlowska J."/>
        </authorList>
    </citation>
    <scope>NUCLEOTIDE SEQUENCE</scope>
    <source>
        <strain evidence="1">CBS 226.32</strain>
    </source>
</reference>
<dbReference type="OrthoDB" id="4843387at2759"/>
<dbReference type="EMBL" id="JAEPRC010000040">
    <property type="protein sequence ID" value="KAG2213228.1"/>
    <property type="molecule type" value="Genomic_DNA"/>
</dbReference>
<dbReference type="Proteomes" id="UP000650833">
    <property type="component" value="Unassembled WGS sequence"/>
</dbReference>
<dbReference type="InterPro" id="IPR036397">
    <property type="entry name" value="RNaseH_sf"/>
</dbReference>
<gene>
    <name evidence="1" type="ORF">INT46_001589</name>
</gene>
<dbReference type="Gene3D" id="3.30.420.10">
    <property type="entry name" value="Ribonuclease H-like superfamily/Ribonuclease H"/>
    <property type="match status" value="1"/>
</dbReference>
<protein>
    <submittedName>
        <fullName evidence="1">Uncharacterized protein</fullName>
    </submittedName>
</protein>
<organism evidence="1 2">
    <name type="scientific">Mucor plumbeus</name>
    <dbReference type="NCBI Taxonomy" id="97098"/>
    <lineage>
        <taxon>Eukaryota</taxon>
        <taxon>Fungi</taxon>
        <taxon>Fungi incertae sedis</taxon>
        <taxon>Mucoromycota</taxon>
        <taxon>Mucoromycotina</taxon>
        <taxon>Mucoromycetes</taxon>
        <taxon>Mucorales</taxon>
        <taxon>Mucorineae</taxon>
        <taxon>Mucoraceae</taxon>
        <taxon>Mucor</taxon>
    </lineage>
</organism>
<dbReference type="GO" id="GO:0003676">
    <property type="term" value="F:nucleic acid binding"/>
    <property type="evidence" value="ECO:0007669"/>
    <property type="project" value="InterPro"/>
</dbReference>
<sequence>MWGSDDNSYYWSDSGDILQPYQTEPYVEGDGGSVLFRGCITANGPGYGTTVMDGSIDSTVYVDILQPSLLDTLEYYDMNRNVIPFQQDNATPYTSRITQGWFSSKGFIFEMIKDCWSAESLDLNSIEHVWCQLKLRLNIYSTRPTIKEELESRVTSEWYKFTKNDCLKYKDSMPARIKAVIRYGGGPTRF</sequence>
<evidence type="ECO:0000313" key="2">
    <source>
        <dbReference type="Proteomes" id="UP000650833"/>
    </source>
</evidence>
<proteinExistence type="predicted"/>
<keyword evidence="2" id="KW-1185">Reference proteome</keyword>
<accession>A0A8H7RMF9</accession>
<name>A0A8H7RMF9_9FUNG</name>
<evidence type="ECO:0000313" key="1">
    <source>
        <dbReference type="EMBL" id="KAG2213228.1"/>
    </source>
</evidence>